<keyword evidence="1" id="KW-0812">Transmembrane</keyword>
<dbReference type="EMBL" id="NKCK01000073">
    <property type="protein sequence ID" value="RSM02732.1"/>
    <property type="molecule type" value="Genomic_DNA"/>
</dbReference>
<keyword evidence="1" id="KW-1133">Transmembrane helix</keyword>
<sequence length="100" mass="10823">MATDHARAPAGWTGFGSCSVGFRARATILEPQLKRWYLARYLGYALFAALVAGSFLVEGGSTISSSTSTSTLHLQLPLPQLLFAFQPRLNQNARPGPTRN</sequence>
<gene>
    <name evidence="2" type="ORF">CEP52_007806</name>
</gene>
<dbReference type="AlphaFoldDB" id="A0A428TL54"/>
<comment type="caution">
    <text evidence="2">The sequence shown here is derived from an EMBL/GenBank/DDBJ whole genome shotgun (WGS) entry which is preliminary data.</text>
</comment>
<dbReference type="PROSITE" id="PS51257">
    <property type="entry name" value="PROKAR_LIPOPROTEIN"/>
    <property type="match status" value="1"/>
</dbReference>
<protein>
    <submittedName>
        <fullName evidence="2">Uncharacterized protein</fullName>
    </submittedName>
</protein>
<reference evidence="2 3" key="1">
    <citation type="submission" date="2017-06" db="EMBL/GenBank/DDBJ databases">
        <title>Comparative genomic analysis of Ambrosia Fusariam Clade fungi.</title>
        <authorList>
            <person name="Stajich J.E."/>
            <person name="Carrillo J."/>
            <person name="Kijimoto T."/>
            <person name="Eskalen A."/>
            <person name="O'Donnell K."/>
            <person name="Kasson M."/>
        </authorList>
    </citation>
    <scope>NUCLEOTIDE SEQUENCE [LARGE SCALE GENOMIC DNA]</scope>
    <source>
        <strain evidence="2 3">NRRL62579</strain>
    </source>
</reference>
<dbReference type="Proteomes" id="UP000287144">
    <property type="component" value="Unassembled WGS sequence"/>
</dbReference>
<accession>A0A428TL54</accession>
<keyword evidence="3" id="KW-1185">Reference proteome</keyword>
<evidence type="ECO:0000313" key="3">
    <source>
        <dbReference type="Proteomes" id="UP000287144"/>
    </source>
</evidence>
<keyword evidence="1" id="KW-0472">Membrane</keyword>
<feature type="transmembrane region" description="Helical" evidence="1">
    <location>
        <begin position="38"/>
        <end position="57"/>
    </location>
</feature>
<proteinExistence type="predicted"/>
<evidence type="ECO:0000256" key="1">
    <source>
        <dbReference type="SAM" id="Phobius"/>
    </source>
</evidence>
<organism evidence="2 3">
    <name type="scientific">Fusarium oligoseptatum</name>
    <dbReference type="NCBI Taxonomy" id="2604345"/>
    <lineage>
        <taxon>Eukaryota</taxon>
        <taxon>Fungi</taxon>
        <taxon>Dikarya</taxon>
        <taxon>Ascomycota</taxon>
        <taxon>Pezizomycotina</taxon>
        <taxon>Sordariomycetes</taxon>
        <taxon>Hypocreomycetidae</taxon>
        <taxon>Hypocreales</taxon>
        <taxon>Nectriaceae</taxon>
        <taxon>Fusarium</taxon>
        <taxon>Fusarium solani species complex</taxon>
    </lineage>
</organism>
<name>A0A428TL54_9HYPO</name>
<evidence type="ECO:0000313" key="2">
    <source>
        <dbReference type="EMBL" id="RSM02732.1"/>
    </source>
</evidence>